<keyword evidence="2" id="KW-1185">Reference proteome</keyword>
<sequence length="114" mass="12344">MRWSRTSPCCDVVPESVVSRGIEPRGRRTKGASHLEGGPFFHFQCDGDVSHPVALLCLKASCQGGVVSRGIEPRGRCTKGASHQGASHLEGIMSRDVACEVASYFCDSIFVHPW</sequence>
<name>A0ABC8RYV4_9AQUA</name>
<evidence type="ECO:0000313" key="1">
    <source>
        <dbReference type="EMBL" id="CAK9150153.1"/>
    </source>
</evidence>
<evidence type="ECO:0000313" key="2">
    <source>
        <dbReference type="Proteomes" id="UP001642360"/>
    </source>
</evidence>
<dbReference type="AlphaFoldDB" id="A0ABC8RYV4"/>
<comment type="caution">
    <text evidence="1">The sequence shown here is derived from an EMBL/GenBank/DDBJ whole genome shotgun (WGS) entry which is preliminary data.</text>
</comment>
<proteinExistence type="predicted"/>
<accession>A0ABC8RYV4</accession>
<dbReference type="Proteomes" id="UP001642360">
    <property type="component" value="Unassembled WGS sequence"/>
</dbReference>
<protein>
    <submittedName>
        <fullName evidence="1">Uncharacterized protein</fullName>
    </submittedName>
</protein>
<reference evidence="1 2" key="1">
    <citation type="submission" date="2024-02" db="EMBL/GenBank/DDBJ databases">
        <authorList>
            <person name="Vignale AGUSTIN F."/>
            <person name="Sosa J E."/>
            <person name="Modenutti C."/>
        </authorList>
    </citation>
    <scope>NUCLEOTIDE SEQUENCE [LARGE SCALE GENOMIC DNA]</scope>
</reference>
<dbReference type="EMBL" id="CAUOFW020001982">
    <property type="protein sequence ID" value="CAK9150153.1"/>
    <property type="molecule type" value="Genomic_DNA"/>
</dbReference>
<gene>
    <name evidence="1" type="ORF">ILEXP_LOCUS18263</name>
</gene>
<organism evidence="1 2">
    <name type="scientific">Ilex paraguariensis</name>
    <name type="common">yerba mate</name>
    <dbReference type="NCBI Taxonomy" id="185542"/>
    <lineage>
        <taxon>Eukaryota</taxon>
        <taxon>Viridiplantae</taxon>
        <taxon>Streptophyta</taxon>
        <taxon>Embryophyta</taxon>
        <taxon>Tracheophyta</taxon>
        <taxon>Spermatophyta</taxon>
        <taxon>Magnoliopsida</taxon>
        <taxon>eudicotyledons</taxon>
        <taxon>Gunneridae</taxon>
        <taxon>Pentapetalae</taxon>
        <taxon>asterids</taxon>
        <taxon>campanulids</taxon>
        <taxon>Aquifoliales</taxon>
        <taxon>Aquifoliaceae</taxon>
        <taxon>Ilex</taxon>
    </lineage>
</organism>